<proteinExistence type="predicted"/>
<dbReference type="Gene3D" id="2.70.70.10">
    <property type="entry name" value="Glucose Permease (Domain IIA)"/>
    <property type="match status" value="1"/>
</dbReference>
<name>A0A109QFQ8_9DEIN</name>
<evidence type="ECO:0000256" key="2">
    <source>
        <dbReference type="SAM" id="Phobius"/>
    </source>
</evidence>
<feature type="coiled-coil region" evidence="1">
    <location>
        <begin position="53"/>
        <end position="108"/>
    </location>
</feature>
<keyword evidence="2" id="KW-1133">Transmembrane helix</keyword>
<keyword evidence="1" id="KW-0175">Coiled coil</keyword>
<evidence type="ECO:0000256" key="1">
    <source>
        <dbReference type="SAM" id="Coils"/>
    </source>
</evidence>
<dbReference type="FunFam" id="2.70.70.10:FF:000006">
    <property type="entry name" value="M23 family peptidase"/>
    <property type="match status" value="1"/>
</dbReference>
<accession>A0A109QFQ8</accession>
<dbReference type="RefSeq" id="WP_060384114.1">
    <property type="nucleotide sequence ID" value="NZ_CP014141.1"/>
</dbReference>
<keyword evidence="2" id="KW-0472">Membrane</keyword>
<evidence type="ECO:0000259" key="3">
    <source>
        <dbReference type="Pfam" id="PF01551"/>
    </source>
</evidence>
<organism evidence="4 5">
    <name type="scientific">Thermus parvatiensis</name>
    <dbReference type="NCBI Taxonomy" id="456163"/>
    <lineage>
        <taxon>Bacteria</taxon>
        <taxon>Thermotogati</taxon>
        <taxon>Deinococcota</taxon>
        <taxon>Deinococci</taxon>
        <taxon>Thermales</taxon>
        <taxon>Thermaceae</taxon>
        <taxon>Thermus</taxon>
    </lineage>
</organism>
<dbReference type="InterPro" id="IPR050570">
    <property type="entry name" value="Cell_wall_metabolism_enzyme"/>
</dbReference>
<dbReference type="EMBL" id="CP014141">
    <property type="protein sequence ID" value="AMA75084.1"/>
    <property type="molecule type" value="Genomic_DNA"/>
</dbReference>
<dbReference type="KEGG" id="tpar:AV541_01900"/>
<feature type="transmembrane region" description="Helical" evidence="2">
    <location>
        <begin position="21"/>
        <end position="47"/>
    </location>
</feature>
<sequence>MKRRPVRYTLLLARSGGGSRALTFPGWAVGLFLVFLALWTGVNLYLWHRAREVRALEARLHALSQEARRLSLALEAEKAKNGALSQEAERTKKELEALKEAINALRRRAGLSPVNALPVRYQEGGQGGGAMEGWRAVRVEVLDLKNQLAELTPALERTLEVEQSLPAGLPLRGHGGVTSYFGRRKNPFGPGVEFHDGLDFSAPYGAPIYATGSGVVVQAGWMGVYGLAVVVDHARGYRTLYGHLSRLAVRPGQRVERGELLGFVGSTGRSTGPHLHYGVYRYGTPVDPRAYLDPTWYTR</sequence>
<protein>
    <submittedName>
        <fullName evidence="4">Peptidase M23</fullName>
    </submittedName>
</protein>
<gene>
    <name evidence="4" type="ORF">AV541_01900</name>
</gene>
<dbReference type="Proteomes" id="UP000061630">
    <property type="component" value="Chromosome"/>
</dbReference>
<evidence type="ECO:0000313" key="5">
    <source>
        <dbReference type="Proteomes" id="UP000061630"/>
    </source>
</evidence>
<dbReference type="PANTHER" id="PTHR21666:SF270">
    <property type="entry name" value="MUREIN HYDROLASE ACTIVATOR ENVC"/>
    <property type="match status" value="1"/>
</dbReference>
<keyword evidence="2" id="KW-0812">Transmembrane</keyword>
<reference evidence="4 5" key="1">
    <citation type="submission" date="2016-01" db="EMBL/GenBank/DDBJ databases">
        <title>Genome sequence of Thermus parvatiensis, a thermophile isolated from a hot water spring.</title>
        <authorList>
            <person name="Tripathi C."/>
            <person name="Lal R."/>
        </authorList>
    </citation>
    <scope>NUCLEOTIDE SEQUENCE [LARGE SCALE GENOMIC DNA]</scope>
    <source>
        <strain evidence="4 5">RL</strain>
    </source>
</reference>
<dbReference type="CDD" id="cd12797">
    <property type="entry name" value="M23_peptidase"/>
    <property type="match status" value="1"/>
</dbReference>
<dbReference type="Pfam" id="PF01551">
    <property type="entry name" value="Peptidase_M23"/>
    <property type="match status" value="1"/>
</dbReference>
<evidence type="ECO:0000313" key="4">
    <source>
        <dbReference type="EMBL" id="AMA75084.1"/>
    </source>
</evidence>
<dbReference type="SUPFAM" id="SSF51261">
    <property type="entry name" value="Duplicated hybrid motif"/>
    <property type="match status" value="1"/>
</dbReference>
<dbReference type="InterPro" id="IPR011055">
    <property type="entry name" value="Dup_hybrid_motif"/>
</dbReference>
<dbReference type="GO" id="GO:0004222">
    <property type="term" value="F:metalloendopeptidase activity"/>
    <property type="evidence" value="ECO:0007669"/>
    <property type="project" value="TreeGrafter"/>
</dbReference>
<dbReference type="PANTHER" id="PTHR21666">
    <property type="entry name" value="PEPTIDASE-RELATED"/>
    <property type="match status" value="1"/>
</dbReference>
<dbReference type="InterPro" id="IPR016047">
    <property type="entry name" value="M23ase_b-sheet_dom"/>
</dbReference>
<dbReference type="AlphaFoldDB" id="A0A109QFQ8"/>
<feature type="domain" description="M23ase beta-sheet core" evidence="3">
    <location>
        <begin position="194"/>
        <end position="288"/>
    </location>
</feature>